<feature type="transmembrane region" description="Helical" evidence="1">
    <location>
        <begin position="101"/>
        <end position="125"/>
    </location>
</feature>
<accession>A0ABT8VPJ4</accession>
<dbReference type="Proteomes" id="UP001168642">
    <property type="component" value="Unassembled WGS sequence"/>
</dbReference>
<comment type="caution">
    <text evidence="2">The sequence shown here is derived from an EMBL/GenBank/DDBJ whole genome shotgun (WGS) entry which is preliminary data.</text>
</comment>
<protein>
    <submittedName>
        <fullName evidence="2">DUF6168 family protein</fullName>
    </submittedName>
</protein>
<keyword evidence="1" id="KW-0472">Membrane</keyword>
<keyword evidence="1" id="KW-1133">Transmembrane helix</keyword>
<sequence>MVKTNIKNIIVLVVLNIVAFIVHHQFINTSIQAELAPVVDIKFSYLTNAIASLSVCVAILFLKKKYEDQIGFVFLGLSVVKMILIFVLLNPTNDMGNVAKIDALALFIPFGLNLVMEQIFIVKLLKISDLAKELKKS</sequence>
<reference evidence="2" key="1">
    <citation type="submission" date="2023-07" db="EMBL/GenBank/DDBJ databases">
        <title>Wenyingzhuangia sp. chi5 genome sequencing and assembly.</title>
        <authorList>
            <person name="Park S."/>
        </authorList>
    </citation>
    <scope>NUCLEOTIDE SEQUENCE</scope>
    <source>
        <strain evidence="2">Chi5</strain>
    </source>
</reference>
<evidence type="ECO:0000256" key="1">
    <source>
        <dbReference type="SAM" id="Phobius"/>
    </source>
</evidence>
<name>A0ABT8VPJ4_9FLAO</name>
<dbReference type="EMBL" id="JAUMIT010000001">
    <property type="protein sequence ID" value="MDO3693898.1"/>
    <property type="molecule type" value="Genomic_DNA"/>
</dbReference>
<proteinExistence type="predicted"/>
<feature type="transmembrane region" description="Helical" evidence="1">
    <location>
        <begin position="43"/>
        <end position="62"/>
    </location>
</feature>
<keyword evidence="1" id="KW-0812">Transmembrane</keyword>
<organism evidence="2 3">
    <name type="scientific">Wenyingzhuangia gilva</name>
    <dbReference type="NCBI Taxonomy" id="3057677"/>
    <lineage>
        <taxon>Bacteria</taxon>
        <taxon>Pseudomonadati</taxon>
        <taxon>Bacteroidota</taxon>
        <taxon>Flavobacteriia</taxon>
        <taxon>Flavobacteriales</taxon>
        <taxon>Flavobacteriaceae</taxon>
        <taxon>Wenyingzhuangia</taxon>
    </lineage>
</organism>
<keyword evidence="3" id="KW-1185">Reference proteome</keyword>
<gene>
    <name evidence="2" type="ORF">QVZ41_03420</name>
</gene>
<evidence type="ECO:0000313" key="3">
    <source>
        <dbReference type="Proteomes" id="UP001168642"/>
    </source>
</evidence>
<dbReference type="Pfam" id="PF19665">
    <property type="entry name" value="DUF6168"/>
    <property type="match status" value="1"/>
</dbReference>
<evidence type="ECO:0000313" key="2">
    <source>
        <dbReference type="EMBL" id="MDO3693898.1"/>
    </source>
</evidence>
<feature type="transmembrane region" description="Helical" evidence="1">
    <location>
        <begin position="9"/>
        <end position="27"/>
    </location>
</feature>
<dbReference type="InterPro" id="IPR046166">
    <property type="entry name" value="DUF6168"/>
</dbReference>
<feature type="transmembrane region" description="Helical" evidence="1">
    <location>
        <begin position="69"/>
        <end position="89"/>
    </location>
</feature>
<dbReference type="RefSeq" id="WP_302883144.1">
    <property type="nucleotide sequence ID" value="NZ_JAUMIT010000001.1"/>
</dbReference>